<dbReference type="SUPFAM" id="SSF56672">
    <property type="entry name" value="DNA/RNA polymerases"/>
    <property type="match status" value="1"/>
</dbReference>
<reference evidence="2 3" key="1">
    <citation type="submission" date="2016-06" db="EMBL/GenBank/DDBJ databases">
        <title>Respiratory ammonification of nitrate coupled to the oxidation of elemental sulfur in deep-sea autotrophic thermophilic bacteria.</title>
        <authorList>
            <person name="Slobodkina G.B."/>
            <person name="Mardanov A.V."/>
            <person name="Ravin N.V."/>
            <person name="Frolova A.A."/>
            <person name="Viryasiv M.B."/>
            <person name="Chernyh N.A."/>
            <person name="Bonch-Osmolovskaya E.A."/>
            <person name="Slobodkin A.I."/>
        </authorList>
    </citation>
    <scope>NUCLEOTIDE SEQUENCE [LARGE SCALE GENOMIC DNA]</scope>
    <source>
        <strain evidence="2 3">S69</strain>
    </source>
</reference>
<keyword evidence="2" id="KW-0808">Transferase</keyword>
<feature type="domain" description="Reverse transcriptase" evidence="1">
    <location>
        <begin position="1"/>
        <end position="76"/>
    </location>
</feature>
<accession>A0A1B9F2I9</accession>
<dbReference type="Pfam" id="PF00078">
    <property type="entry name" value="RVT_1"/>
    <property type="match status" value="1"/>
</dbReference>
<dbReference type="RefSeq" id="WP_067620864.1">
    <property type="nucleotide sequence ID" value="NZ_MAGO01000020.1"/>
</dbReference>
<dbReference type="EMBL" id="MAGO01000020">
    <property type="protein sequence ID" value="OCC14147.1"/>
    <property type="molecule type" value="Genomic_DNA"/>
</dbReference>
<dbReference type="PROSITE" id="PS50878">
    <property type="entry name" value="RT_POL"/>
    <property type="match status" value="1"/>
</dbReference>
<dbReference type="AlphaFoldDB" id="A0A1B9F2I9"/>
<keyword evidence="2" id="KW-0695">RNA-directed DNA polymerase</keyword>
<sequence>MANIYLDVLDKELERRGHKFVRYADDCVVMVKSVRAGERALESLGRFLQKRLKLELNQKKSRVVSVNQCKFLGFSSSTKFVS</sequence>
<evidence type="ECO:0000313" key="2">
    <source>
        <dbReference type="EMBL" id="OCC14147.1"/>
    </source>
</evidence>
<dbReference type="PATRIC" id="fig|1156395.6.peg.2495"/>
<keyword evidence="3" id="KW-1185">Reference proteome</keyword>
<dbReference type="STRING" id="1156395.DBT_2451"/>
<keyword evidence="2" id="KW-0548">Nucleotidyltransferase</keyword>
<dbReference type="GO" id="GO:0003964">
    <property type="term" value="F:RNA-directed DNA polymerase activity"/>
    <property type="evidence" value="ECO:0007669"/>
    <property type="project" value="UniProtKB-KW"/>
</dbReference>
<proteinExistence type="predicted"/>
<comment type="caution">
    <text evidence="2">The sequence shown here is derived from an EMBL/GenBank/DDBJ whole genome shotgun (WGS) entry which is preliminary data.</text>
</comment>
<name>A0A1B9F2I9_9BACT</name>
<protein>
    <submittedName>
        <fullName evidence="2">Retron-type RNA-directed DNA polymerase</fullName>
    </submittedName>
</protein>
<dbReference type="InterPro" id="IPR043502">
    <property type="entry name" value="DNA/RNA_pol_sf"/>
</dbReference>
<dbReference type="InterPro" id="IPR000477">
    <property type="entry name" value="RT_dom"/>
</dbReference>
<evidence type="ECO:0000259" key="1">
    <source>
        <dbReference type="PROSITE" id="PS50878"/>
    </source>
</evidence>
<evidence type="ECO:0000313" key="3">
    <source>
        <dbReference type="Proteomes" id="UP000093080"/>
    </source>
</evidence>
<organism evidence="2 3">
    <name type="scientific">Dissulfuribacter thermophilus</name>
    <dbReference type="NCBI Taxonomy" id="1156395"/>
    <lineage>
        <taxon>Bacteria</taxon>
        <taxon>Pseudomonadati</taxon>
        <taxon>Thermodesulfobacteriota</taxon>
        <taxon>Dissulfuribacteria</taxon>
        <taxon>Dissulfuribacterales</taxon>
        <taxon>Dissulfuribacteraceae</taxon>
        <taxon>Dissulfuribacter</taxon>
    </lineage>
</organism>
<dbReference type="Proteomes" id="UP000093080">
    <property type="component" value="Unassembled WGS sequence"/>
</dbReference>
<gene>
    <name evidence="2" type="ORF">DBT_2451</name>
</gene>